<keyword evidence="1" id="KW-0812">Transmembrane</keyword>
<organism evidence="2 3">
    <name type="scientific">Lacipirellula parvula</name>
    <dbReference type="NCBI Taxonomy" id="2650471"/>
    <lineage>
        <taxon>Bacteria</taxon>
        <taxon>Pseudomonadati</taxon>
        <taxon>Planctomycetota</taxon>
        <taxon>Planctomycetia</taxon>
        <taxon>Pirellulales</taxon>
        <taxon>Lacipirellulaceae</taxon>
        <taxon>Lacipirellula</taxon>
    </lineage>
</organism>
<proteinExistence type="predicted"/>
<name>A0A5K7XE53_9BACT</name>
<keyword evidence="1" id="KW-1133">Transmembrane helix</keyword>
<reference evidence="3" key="1">
    <citation type="submission" date="2019-10" db="EMBL/GenBank/DDBJ databases">
        <title>Lacipirellula parvula gen. nov., sp. nov., representing a lineage of planctomycetes widespread in freshwater anoxic habitats, and description of the family Lacipirellulaceae.</title>
        <authorList>
            <person name="Dedysh S.N."/>
            <person name="Kulichevskaya I.S."/>
            <person name="Beletsky A.V."/>
            <person name="Rakitin A.L."/>
            <person name="Mardanov A.V."/>
            <person name="Ivanova A.A."/>
            <person name="Saltykova V.X."/>
            <person name="Rijpstra W.I.C."/>
            <person name="Sinninghe Damste J.S."/>
            <person name="Ravin N.V."/>
        </authorList>
    </citation>
    <scope>NUCLEOTIDE SEQUENCE [LARGE SCALE GENOMIC DNA]</scope>
    <source>
        <strain evidence="3">PX69</strain>
    </source>
</reference>
<evidence type="ECO:0000256" key="1">
    <source>
        <dbReference type="SAM" id="Phobius"/>
    </source>
</evidence>
<feature type="transmembrane region" description="Helical" evidence="1">
    <location>
        <begin position="95"/>
        <end position="115"/>
    </location>
</feature>
<sequence length="142" mass="15497">MLKAIRYTLAAICLAASVGCLALWWRSMNVRFEAFGAIPVSPQPLCVTISRGQLSASFIPPGKVTHWRYESYPLDSRLPPPRLWPPRLEIYEGGFSIPLWLPSALSGAFGAVAIVRIKRFSLRSALVGMSVVAALLGMIVAL</sequence>
<dbReference type="Proteomes" id="UP000326837">
    <property type="component" value="Chromosome"/>
</dbReference>
<dbReference type="KEGG" id="lpav:PLANPX_2135"/>
<feature type="transmembrane region" description="Helical" evidence="1">
    <location>
        <begin position="122"/>
        <end position="141"/>
    </location>
</feature>
<feature type="transmembrane region" description="Helical" evidence="1">
    <location>
        <begin position="7"/>
        <end position="25"/>
    </location>
</feature>
<dbReference type="EMBL" id="AP021861">
    <property type="protein sequence ID" value="BBO32523.1"/>
    <property type="molecule type" value="Genomic_DNA"/>
</dbReference>
<accession>A0A5K7XE53</accession>
<gene>
    <name evidence="2" type="ORF">PLANPX_2135</name>
</gene>
<evidence type="ECO:0000313" key="2">
    <source>
        <dbReference type="EMBL" id="BBO32523.1"/>
    </source>
</evidence>
<dbReference type="AlphaFoldDB" id="A0A5K7XE53"/>
<evidence type="ECO:0000313" key="3">
    <source>
        <dbReference type="Proteomes" id="UP000326837"/>
    </source>
</evidence>
<keyword evidence="1" id="KW-0472">Membrane</keyword>
<protein>
    <submittedName>
        <fullName evidence="2">Uncharacterized protein</fullName>
    </submittedName>
</protein>
<dbReference type="PROSITE" id="PS51257">
    <property type="entry name" value="PROKAR_LIPOPROTEIN"/>
    <property type="match status" value="1"/>
</dbReference>
<keyword evidence="3" id="KW-1185">Reference proteome</keyword>